<dbReference type="GO" id="GO:0003700">
    <property type="term" value="F:DNA-binding transcription factor activity"/>
    <property type="evidence" value="ECO:0007669"/>
    <property type="project" value="InterPro"/>
</dbReference>
<evidence type="ECO:0000256" key="1">
    <source>
        <dbReference type="SAM" id="MobiDB-lite"/>
    </source>
</evidence>
<feature type="region of interest" description="Disordered" evidence="1">
    <location>
        <begin position="1"/>
        <end position="27"/>
    </location>
</feature>
<feature type="compositionally biased region" description="Polar residues" evidence="1">
    <location>
        <begin position="1"/>
        <end position="14"/>
    </location>
</feature>
<gene>
    <name evidence="2" type="ORF">J437_LFUL018284</name>
</gene>
<organism evidence="2 3">
    <name type="scientific">Ladona fulva</name>
    <name type="common">Scarce chaser dragonfly</name>
    <name type="synonym">Libellula fulva</name>
    <dbReference type="NCBI Taxonomy" id="123851"/>
    <lineage>
        <taxon>Eukaryota</taxon>
        <taxon>Metazoa</taxon>
        <taxon>Ecdysozoa</taxon>
        <taxon>Arthropoda</taxon>
        <taxon>Hexapoda</taxon>
        <taxon>Insecta</taxon>
        <taxon>Pterygota</taxon>
        <taxon>Palaeoptera</taxon>
        <taxon>Odonata</taxon>
        <taxon>Epiprocta</taxon>
        <taxon>Anisoptera</taxon>
        <taxon>Libelluloidea</taxon>
        <taxon>Libellulidae</taxon>
        <taxon>Ladona</taxon>
    </lineage>
</organism>
<feature type="region of interest" description="Disordered" evidence="1">
    <location>
        <begin position="50"/>
        <end position="83"/>
    </location>
</feature>
<dbReference type="AlphaFoldDB" id="A0A8K0KF10"/>
<dbReference type="Gene3D" id="2.30.29.30">
    <property type="entry name" value="Pleckstrin-homology domain (PH domain)/Phosphotyrosine-binding domain (PTB)"/>
    <property type="match status" value="1"/>
</dbReference>
<reference evidence="2" key="2">
    <citation type="submission" date="2017-10" db="EMBL/GenBank/DDBJ databases">
        <title>Ladona fulva Genome sequencing and assembly.</title>
        <authorList>
            <person name="Murali S."/>
            <person name="Richards S."/>
            <person name="Bandaranaike D."/>
            <person name="Bellair M."/>
            <person name="Blankenburg K."/>
            <person name="Chao H."/>
            <person name="Dinh H."/>
            <person name="Doddapaneni H."/>
            <person name="Dugan-Rocha S."/>
            <person name="Elkadiri S."/>
            <person name="Gnanaolivu R."/>
            <person name="Hernandez B."/>
            <person name="Skinner E."/>
            <person name="Javaid M."/>
            <person name="Lee S."/>
            <person name="Li M."/>
            <person name="Ming W."/>
            <person name="Munidasa M."/>
            <person name="Muniz J."/>
            <person name="Nguyen L."/>
            <person name="Hughes D."/>
            <person name="Osuji N."/>
            <person name="Pu L.-L."/>
            <person name="Puazo M."/>
            <person name="Qu C."/>
            <person name="Quiroz J."/>
            <person name="Raj R."/>
            <person name="Weissenberger G."/>
            <person name="Xin Y."/>
            <person name="Zou X."/>
            <person name="Han Y."/>
            <person name="Worley K."/>
            <person name="Muzny D."/>
            <person name="Gibbs R."/>
        </authorList>
    </citation>
    <scope>NUCLEOTIDE SEQUENCE</scope>
    <source>
        <strain evidence="2">Sampled in the wild</strain>
    </source>
</reference>
<protein>
    <recommendedName>
        <fullName evidence="4">WH1 domain-containing protein</fullName>
    </recommendedName>
</protein>
<dbReference type="FunFam" id="2.30.29.30:FF:000362">
    <property type="entry name" value="Uncharacterized protein, isoform B"/>
    <property type="match status" value="1"/>
</dbReference>
<dbReference type="PANTHER" id="PTHR20338">
    <property type="entry name" value="NUCLEAR RESPIRATORY FACTOR 1"/>
    <property type="match status" value="1"/>
</dbReference>
<comment type="caution">
    <text evidence="2">The sequence shown here is derived from an EMBL/GenBank/DDBJ whole genome shotgun (WGS) entry which is preliminary data.</text>
</comment>
<dbReference type="Proteomes" id="UP000792457">
    <property type="component" value="Unassembled WGS sequence"/>
</dbReference>
<dbReference type="InterPro" id="IPR011993">
    <property type="entry name" value="PH-like_dom_sf"/>
</dbReference>
<evidence type="ECO:0000313" key="2">
    <source>
        <dbReference type="EMBL" id="KAG8232470.1"/>
    </source>
</evidence>
<keyword evidence="3" id="KW-1185">Reference proteome</keyword>
<proteinExistence type="predicted"/>
<dbReference type="GO" id="GO:0006357">
    <property type="term" value="P:regulation of transcription by RNA polymerase II"/>
    <property type="evidence" value="ECO:0007669"/>
    <property type="project" value="InterPro"/>
</dbReference>
<sequence>MKSRPSDQYASCPQLQKGPDFKAPPSETELALRHFTTKYDSYRGLLQASRRRLSDGGAEDSPGDTTNDSAAEDSAADDAAASGRVTEQERLQIESFFRGLKTNVFVCRSLANLYVGRRASAIQNGACDGPDEWDLHYTGIPVVILDVGETRSRNKRRISMLLAERGSCFALWQDTIDHLTAYTGAGKAFHTMHLSADHRRLAGLSFDCTEAADELLAHIESLTAKPENISLSVPGGGWGSGNGSGGARRRKLLQRNKRIELPPKSQISQPCCFQHVISVDAADRNRYFSLQALVPPNPAPGTTAQQSPHAAMVTPQALTAGGDIS</sequence>
<dbReference type="EMBL" id="KZ308621">
    <property type="protein sequence ID" value="KAG8232470.1"/>
    <property type="molecule type" value="Genomic_DNA"/>
</dbReference>
<reference evidence="2" key="1">
    <citation type="submission" date="2013-04" db="EMBL/GenBank/DDBJ databases">
        <authorList>
            <person name="Qu J."/>
            <person name="Murali S.C."/>
            <person name="Bandaranaike D."/>
            <person name="Bellair M."/>
            <person name="Blankenburg K."/>
            <person name="Chao H."/>
            <person name="Dinh H."/>
            <person name="Doddapaneni H."/>
            <person name="Downs B."/>
            <person name="Dugan-Rocha S."/>
            <person name="Elkadiri S."/>
            <person name="Gnanaolivu R.D."/>
            <person name="Hernandez B."/>
            <person name="Javaid M."/>
            <person name="Jayaseelan J.C."/>
            <person name="Lee S."/>
            <person name="Li M."/>
            <person name="Ming W."/>
            <person name="Munidasa M."/>
            <person name="Muniz J."/>
            <person name="Nguyen L."/>
            <person name="Ongeri F."/>
            <person name="Osuji N."/>
            <person name="Pu L.-L."/>
            <person name="Puazo M."/>
            <person name="Qu C."/>
            <person name="Quiroz J."/>
            <person name="Raj R."/>
            <person name="Weissenberger G."/>
            <person name="Xin Y."/>
            <person name="Zou X."/>
            <person name="Han Y."/>
            <person name="Richards S."/>
            <person name="Worley K."/>
            <person name="Muzny D."/>
            <person name="Gibbs R."/>
        </authorList>
    </citation>
    <scope>NUCLEOTIDE SEQUENCE</scope>
    <source>
        <strain evidence="2">Sampled in the wild</strain>
    </source>
</reference>
<accession>A0A8K0KF10</accession>
<dbReference type="OrthoDB" id="10021476at2759"/>
<evidence type="ECO:0008006" key="4">
    <source>
        <dbReference type="Google" id="ProtNLM"/>
    </source>
</evidence>
<name>A0A8K0KF10_LADFU</name>
<evidence type="ECO:0000313" key="3">
    <source>
        <dbReference type="Proteomes" id="UP000792457"/>
    </source>
</evidence>
<dbReference type="InterPro" id="IPR039142">
    <property type="entry name" value="NRF1/Ewg"/>
</dbReference>